<gene>
    <name evidence="1" type="ORF">GK108_25995</name>
</gene>
<dbReference type="Proteomes" id="UP000474175">
    <property type="component" value="Unassembled WGS sequence"/>
</dbReference>
<sequence length="165" mass="17934">MNTSSEELAKIYGFLAEIGISVTEMPLTGSSFLPGILIDKGGLLIDSGKLLYPGDVLHEAGHIAVTLPSERSELMNDVTAGKPEKQGDEIAVILWTYAACVHIGLPVDVVFHAGGYKGDNNWIIQQFDSKNYIGLPLLVWMGMCDADSFPAMRTWLRNEPQPVAT</sequence>
<evidence type="ECO:0000313" key="2">
    <source>
        <dbReference type="Proteomes" id="UP000474175"/>
    </source>
</evidence>
<dbReference type="EMBL" id="JAAFZH010000016">
    <property type="protein sequence ID" value="NDU98364.1"/>
    <property type="molecule type" value="Genomic_DNA"/>
</dbReference>
<reference evidence="1 2" key="1">
    <citation type="submission" date="2020-02" db="EMBL/GenBank/DDBJ databases">
        <title>Draft genome sequence of two Spirosoma agri KCTC 52727 and Spirosoma terrae KCTC 52035.</title>
        <authorList>
            <person name="Rojas J."/>
            <person name="Ambika Manirajan B."/>
            <person name="Suarez C."/>
            <person name="Ratering S."/>
            <person name="Schnell S."/>
        </authorList>
    </citation>
    <scope>NUCLEOTIDE SEQUENCE [LARGE SCALE GENOMIC DNA]</scope>
    <source>
        <strain evidence="1 2">KCTC 52035</strain>
    </source>
</reference>
<organism evidence="1 2">
    <name type="scientific">Spirosoma terrae</name>
    <dbReference type="NCBI Taxonomy" id="1968276"/>
    <lineage>
        <taxon>Bacteria</taxon>
        <taxon>Pseudomonadati</taxon>
        <taxon>Bacteroidota</taxon>
        <taxon>Cytophagia</taxon>
        <taxon>Cytophagales</taxon>
        <taxon>Cytophagaceae</taxon>
        <taxon>Spirosoma</taxon>
    </lineage>
</organism>
<evidence type="ECO:0000313" key="1">
    <source>
        <dbReference type="EMBL" id="NDU98364.1"/>
    </source>
</evidence>
<comment type="caution">
    <text evidence="1">The sequence shown here is derived from an EMBL/GenBank/DDBJ whole genome shotgun (WGS) entry which is preliminary data.</text>
</comment>
<accession>A0A6L9LCU0</accession>
<name>A0A6L9LCU0_9BACT</name>
<keyword evidence="2" id="KW-1185">Reference proteome</keyword>
<protein>
    <submittedName>
        <fullName evidence="1">Uncharacterized protein</fullName>
    </submittedName>
</protein>
<dbReference type="RefSeq" id="WP_163954493.1">
    <property type="nucleotide sequence ID" value="NZ_JAAFZH010000016.1"/>
</dbReference>
<proteinExistence type="predicted"/>
<dbReference type="AlphaFoldDB" id="A0A6L9LCU0"/>